<feature type="region of interest" description="Disordered" evidence="1">
    <location>
        <begin position="59"/>
        <end position="103"/>
    </location>
</feature>
<proteinExistence type="predicted"/>
<name>A0A8J4YAA3_CHIOP</name>
<evidence type="ECO:0000256" key="1">
    <source>
        <dbReference type="SAM" id="MobiDB-lite"/>
    </source>
</evidence>
<dbReference type="EMBL" id="JACEEZ010013517">
    <property type="protein sequence ID" value="KAG0720081.1"/>
    <property type="molecule type" value="Genomic_DNA"/>
</dbReference>
<keyword evidence="3" id="KW-1185">Reference proteome</keyword>
<gene>
    <name evidence="2" type="ORF">GWK47_049223</name>
</gene>
<evidence type="ECO:0000313" key="2">
    <source>
        <dbReference type="EMBL" id="KAG0720081.1"/>
    </source>
</evidence>
<dbReference type="AlphaFoldDB" id="A0A8J4YAA3"/>
<protein>
    <submittedName>
        <fullName evidence="2">Uncharacterized protein</fullName>
    </submittedName>
</protein>
<reference evidence="2" key="1">
    <citation type="submission" date="2020-07" db="EMBL/GenBank/DDBJ databases">
        <title>The High-quality genome of the commercially important snow crab, Chionoecetes opilio.</title>
        <authorList>
            <person name="Jeong J.-H."/>
            <person name="Ryu S."/>
        </authorList>
    </citation>
    <scope>NUCLEOTIDE SEQUENCE</scope>
    <source>
        <strain evidence="2">MADBK_172401_WGS</strain>
        <tissue evidence="2">Digestive gland</tissue>
    </source>
</reference>
<organism evidence="2 3">
    <name type="scientific">Chionoecetes opilio</name>
    <name type="common">Atlantic snow crab</name>
    <name type="synonym">Cancer opilio</name>
    <dbReference type="NCBI Taxonomy" id="41210"/>
    <lineage>
        <taxon>Eukaryota</taxon>
        <taxon>Metazoa</taxon>
        <taxon>Ecdysozoa</taxon>
        <taxon>Arthropoda</taxon>
        <taxon>Crustacea</taxon>
        <taxon>Multicrustacea</taxon>
        <taxon>Malacostraca</taxon>
        <taxon>Eumalacostraca</taxon>
        <taxon>Eucarida</taxon>
        <taxon>Decapoda</taxon>
        <taxon>Pleocyemata</taxon>
        <taxon>Brachyura</taxon>
        <taxon>Eubrachyura</taxon>
        <taxon>Majoidea</taxon>
        <taxon>Majidae</taxon>
        <taxon>Chionoecetes</taxon>
    </lineage>
</organism>
<comment type="caution">
    <text evidence="2">The sequence shown here is derived from an EMBL/GenBank/DDBJ whole genome shotgun (WGS) entry which is preliminary data.</text>
</comment>
<sequence length="133" mass="14722">MAYRRLLGECKQTTQRPTGYDTKDEKNAAPRLSLFATVCGDKKDETPWSGVLCSRKTKGSTWSAAKNPQFPPQPPPHKATPQPPPNNPQPQPPTTPSQPQQMVGLFISAFPQVLDPICLLFRAFSKGRFSFPV</sequence>
<feature type="region of interest" description="Disordered" evidence="1">
    <location>
        <begin position="1"/>
        <end position="27"/>
    </location>
</feature>
<evidence type="ECO:0000313" key="3">
    <source>
        <dbReference type="Proteomes" id="UP000770661"/>
    </source>
</evidence>
<dbReference type="Proteomes" id="UP000770661">
    <property type="component" value="Unassembled WGS sequence"/>
</dbReference>
<feature type="compositionally biased region" description="Pro residues" evidence="1">
    <location>
        <begin position="69"/>
        <end position="96"/>
    </location>
</feature>
<accession>A0A8J4YAA3</accession>